<sequence>MTRKSHNHDTIFKIIDLQGTYAILKGHDVRLIADSDIDDLVKVTEPIPSTDQELESRIDSLLPQDRNEYFYLPGKILHIDADDEYLNRCIEFYKKLNIMAYGVKLNERSIGPSITKYLEDLNPDIVVITGHDAYYRNKDEYKNSDYFVDAVKMARKYEKSHDKLIIVAGACQSNYEEIIKAGANFASSPKRINIHALDPAIIASSISLSLKNKPIDLLNILSKTKYGPDGIGGLVTTGTMYVGYPR</sequence>
<reference evidence="1" key="2">
    <citation type="journal article" date="2021" name="PeerJ">
        <title>Extensive microbial diversity within the chicken gut microbiome revealed by metagenomics and culture.</title>
        <authorList>
            <person name="Gilroy R."/>
            <person name="Ravi A."/>
            <person name="Getino M."/>
            <person name="Pursley I."/>
            <person name="Horton D.L."/>
            <person name="Alikhan N.F."/>
            <person name="Baker D."/>
            <person name="Gharbi K."/>
            <person name="Hall N."/>
            <person name="Watson M."/>
            <person name="Adriaenssens E.M."/>
            <person name="Foster-Nyarko E."/>
            <person name="Jarju S."/>
            <person name="Secka A."/>
            <person name="Antonio M."/>
            <person name="Oren A."/>
            <person name="Chaudhuri R.R."/>
            <person name="La Ragione R."/>
            <person name="Hildebrand F."/>
            <person name="Pallen M.J."/>
        </authorList>
    </citation>
    <scope>NUCLEOTIDE SEQUENCE</scope>
    <source>
        <strain evidence="1">CHK165-10780</strain>
    </source>
</reference>
<name>A0A9D0YZH1_9FIRM</name>
<reference evidence="1" key="1">
    <citation type="submission" date="2020-10" db="EMBL/GenBank/DDBJ databases">
        <authorList>
            <person name="Gilroy R."/>
        </authorList>
    </citation>
    <scope>NUCLEOTIDE SEQUENCE</scope>
    <source>
        <strain evidence="1">CHK165-10780</strain>
    </source>
</reference>
<organism evidence="1 2">
    <name type="scientific">Candidatus Faecenecus gallistercoris</name>
    <dbReference type="NCBI Taxonomy" id="2840793"/>
    <lineage>
        <taxon>Bacteria</taxon>
        <taxon>Bacillati</taxon>
        <taxon>Bacillota</taxon>
        <taxon>Bacillota incertae sedis</taxon>
        <taxon>Candidatus Faecenecus</taxon>
    </lineage>
</organism>
<comment type="caution">
    <text evidence="1">The sequence shown here is derived from an EMBL/GenBank/DDBJ whole genome shotgun (WGS) entry which is preliminary data.</text>
</comment>
<dbReference type="EMBL" id="DVFU01000079">
    <property type="protein sequence ID" value="HIQ64904.1"/>
    <property type="molecule type" value="Genomic_DNA"/>
</dbReference>
<evidence type="ECO:0000313" key="1">
    <source>
        <dbReference type="EMBL" id="HIQ64904.1"/>
    </source>
</evidence>
<dbReference type="Proteomes" id="UP000886725">
    <property type="component" value="Unassembled WGS sequence"/>
</dbReference>
<dbReference type="AlphaFoldDB" id="A0A9D0YZH1"/>
<accession>A0A9D0YZH1</accession>
<evidence type="ECO:0000313" key="2">
    <source>
        <dbReference type="Proteomes" id="UP000886725"/>
    </source>
</evidence>
<dbReference type="Pfam" id="PF05582">
    <property type="entry name" value="Peptidase_U57"/>
    <property type="match status" value="1"/>
</dbReference>
<dbReference type="InterPro" id="IPR008764">
    <property type="entry name" value="Peptidase_U57"/>
</dbReference>
<gene>
    <name evidence="1" type="ORF">IAC85_04105</name>
</gene>
<protein>
    <submittedName>
        <fullName evidence="1">Sporulation peptidase YabG</fullName>
    </submittedName>
</protein>
<proteinExistence type="predicted"/>